<dbReference type="Proteomes" id="UP001058403">
    <property type="component" value="Chromosome"/>
</dbReference>
<keyword evidence="3 6" id="KW-0812">Transmembrane</keyword>
<sequence length="803" mass="90555">MINHYFKVALRLIKRSFLFSSIHILGFVWGMAAAFLIYLWVIDEFTFEDHNPDAGRIFRVIEANCSESGEVTENPYTSKLLADAFRKEFPQVEEATYLGNVDMTSLRSGDKFLSLNWMRVDTAFFDVFHFPVVEGDPGRLKSGFNHIVLSETLAKKFFGNEPAVGKEVMYNRGMDGESVLRIVGVVKVPRKSHIQFDAIVGQSFFDKIDVNIVRMSSPWDVRDAMVYVKMRPGTSVSDSDRVRMSRILSKHTHTERLLRFQPLRDIHLKTDFADISVKNHGSMASIYLFIILAVLIIFMGAFNFTTLSTARAALRYKEIGVRKVTGAKRKTLIVQFLSESLVQAFISLILALALTELLLPVFNRIMDKDITLQASWSVLVYVVLGIIGVGCLSGSYPAFYLSAVNPLIAFKGGQKNGKKGGLIRGLLCVQFVIAITLLLCTGIVFKQLNYLQNKDLGLEKENVVSIYTGLWYNVDGFKQEILKNPNVRSVSMGAEITDYLEGDKSQGDVLRWTDERGETDSLRMMCIWADGDFVNTFGLKLLKGEGLKADGGAYFSGTYDFPVIINEAARKAMKVADPIGMEISGGFGVGTNKKRIVGVVQDFNFQSLRQKIKPAYLMYSPECLGNIHIKIAPEHKQETLNFIQKKFEEMAPFFIKEFKYKFFSDALNRNYEQERQQSRMLLAFTILAVVIAMMGVFGLVTLSTRQRTKEIGIRKVNGAHSGGIVKMFCLEYLKWGGIAFVPACPLGYLFMYHWLGEFAYRTTMSWWLFLGGGLIIAGITLLTVIGQTWRTASQNPVRSLRYE</sequence>
<feature type="domain" description="ABC3 transporter permease C-terminal" evidence="7">
    <location>
        <begin position="290"/>
        <end position="406"/>
    </location>
</feature>
<evidence type="ECO:0000313" key="10">
    <source>
        <dbReference type="Proteomes" id="UP001058403"/>
    </source>
</evidence>
<evidence type="ECO:0000256" key="1">
    <source>
        <dbReference type="ARBA" id="ARBA00004651"/>
    </source>
</evidence>
<dbReference type="PANTHER" id="PTHR30572">
    <property type="entry name" value="MEMBRANE COMPONENT OF TRANSPORTER-RELATED"/>
    <property type="match status" value="1"/>
</dbReference>
<evidence type="ECO:0000259" key="7">
    <source>
        <dbReference type="Pfam" id="PF02687"/>
    </source>
</evidence>
<evidence type="ECO:0000256" key="4">
    <source>
        <dbReference type="ARBA" id="ARBA00022989"/>
    </source>
</evidence>
<evidence type="ECO:0000313" key="9">
    <source>
        <dbReference type="EMBL" id="UVO92105.1"/>
    </source>
</evidence>
<feature type="transmembrane region" description="Helical" evidence="6">
    <location>
        <begin position="374"/>
        <end position="401"/>
    </location>
</feature>
<name>A0A9X9ISD3_BACFG</name>
<reference evidence="9" key="1">
    <citation type="submission" date="2022-08" db="EMBL/GenBank/DDBJ databases">
        <title>Genome Sequencing of Bacteroides fragilis Group Isolates with Nanopore Technology.</title>
        <authorList>
            <person name="Tisza M.J."/>
            <person name="Smith D."/>
            <person name="Dekker J.P."/>
        </authorList>
    </citation>
    <scope>NUCLEOTIDE SEQUENCE</scope>
    <source>
        <strain evidence="9">BFG-49</strain>
    </source>
</reference>
<evidence type="ECO:0000256" key="3">
    <source>
        <dbReference type="ARBA" id="ARBA00022692"/>
    </source>
</evidence>
<dbReference type="GO" id="GO:0005886">
    <property type="term" value="C:plasma membrane"/>
    <property type="evidence" value="ECO:0007669"/>
    <property type="project" value="UniProtKB-SubCell"/>
</dbReference>
<dbReference type="GO" id="GO:0022857">
    <property type="term" value="F:transmembrane transporter activity"/>
    <property type="evidence" value="ECO:0007669"/>
    <property type="project" value="TreeGrafter"/>
</dbReference>
<keyword evidence="5 6" id="KW-0472">Membrane</keyword>
<dbReference type="EMBL" id="CP103070">
    <property type="protein sequence ID" value="UVO92105.1"/>
    <property type="molecule type" value="Genomic_DNA"/>
</dbReference>
<dbReference type="AlphaFoldDB" id="A0A9X9ISD3"/>
<dbReference type="InterPro" id="IPR050250">
    <property type="entry name" value="Macrolide_Exporter_MacB"/>
</dbReference>
<keyword evidence="4 6" id="KW-1133">Transmembrane helix</keyword>
<feature type="transmembrane region" description="Helical" evidence="6">
    <location>
        <begin position="680"/>
        <end position="702"/>
    </location>
</feature>
<evidence type="ECO:0000256" key="2">
    <source>
        <dbReference type="ARBA" id="ARBA00022475"/>
    </source>
</evidence>
<feature type="transmembrane region" description="Helical" evidence="6">
    <location>
        <begin position="21"/>
        <end position="41"/>
    </location>
</feature>
<comment type="subcellular location">
    <subcellularLocation>
        <location evidence="1">Cell membrane</location>
        <topology evidence="1">Multi-pass membrane protein</topology>
    </subcellularLocation>
</comment>
<evidence type="ECO:0000256" key="5">
    <source>
        <dbReference type="ARBA" id="ARBA00023136"/>
    </source>
</evidence>
<feature type="transmembrane region" description="Helical" evidence="6">
    <location>
        <begin position="286"/>
        <end position="310"/>
    </location>
</feature>
<evidence type="ECO:0000256" key="6">
    <source>
        <dbReference type="SAM" id="Phobius"/>
    </source>
</evidence>
<gene>
    <name evidence="9" type="ORF">NXW39_13430</name>
</gene>
<feature type="transmembrane region" description="Helical" evidence="6">
    <location>
        <begin position="331"/>
        <end position="354"/>
    </location>
</feature>
<feature type="transmembrane region" description="Helical" evidence="6">
    <location>
        <begin position="735"/>
        <end position="754"/>
    </location>
</feature>
<dbReference type="Pfam" id="PF02687">
    <property type="entry name" value="FtsX"/>
    <property type="match status" value="2"/>
</dbReference>
<feature type="transmembrane region" description="Helical" evidence="6">
    <location>
        <begin position="422"/>
        <end position="445"/>
    </location>
</feature>
<dbReference type="RefSeq" id="WP_032534710.1">
    <property type="nucleotide sequence ID" value="NZ_CAXSVT010000001.1"/>
</dbReference>
<dbReference type="InterPro" id="IPR003838">
    <property type="entry name" value="ABC3_permease_C"/>
</dbReference>
<feature type="domain" description="MacB-like periplasmic core" evidence="8">
    <location>
        <begin position="21"/>
        <end position="237"/>
    </location>
</feature>
<evidence type="ECO:0000259" key="8">
    <source>
        <dbReference type="Pfam" id="PF12704"/>
    </source>
</evidence>
<dbReference type="InterPro" id="IPR025857">
    <property type="entry name" value="MacB_PCD"/>
</dbReference>
<dbReference type="Pfam" id="PF12704">
    <property type="entry name" value="MacB_PCD"/>
    <property type="match status" value="1"/>
</dbReference>
<proteinExistence type="predicted"/>
<dbReference type="PANTHER" id="PTHR30572:SF18">
    <property type="entry name" value="ABC-TYPE MACROLIDE FAMILY EXPORT SYSTEM PERMEASE COMPONENT 2"/>
    <property type="match status" value="1"/>
</dbReference>
<organism evidence="9 10">
    <name type="scientific">Bacteroides fragilis</name>
    <dbReference type="NCBI Taxonomy" id="817"/>
    <lineage>
        <taxon>Bacteria</taxon>
        <taxon>Pseudomonadati</taxon>
        <taxon>Bacteroidota</taxon>
        <taxon>Bacteroidia</taxon>
        <taxon>Bacteroidales</taxon>
        <taxon>Bacteroidaceae</taxon>
        <taxon>Bacteroides</taxon>
    </lineage>
</organism>
<feature type="domain" description="ABC3 transporter permease C-terminal" evidence="7">
    <location>
        <begin position="683"/>
        <end position="796"/>
    </location>
</feature>
<keyword evidence="2" id="KW-1003">Cell membrane</keyword>
<feature type="transmembrane region" description="Helical" evidence="6">
    <location>
        <begin position="766"/>
        <end position="785"/>
    </location>
</feature>
<accession>A0A9X9ISD3</accession>
<protein>
    <submittedName>
        <fullName evidence="9">ABC transporter permease</fullName>
    </submittedName>
</protein>